<sequence>MNNNRSWLLEIIAFAIILIVLLSASFFFLPS</sequence>
<feature type="transmembrane region" description="Helical" evidence="1">
    <location>
        <begin position="7"/>
        <end position="29"/>
    </location>
</feature>
<dbReference type="EMBL" id="JACHXN010000003">
    <property type="protein sequence ID" value="MBB3144729.1"/>
    <property type="molecule type" value="Genomic_DNA"/>
</dbReference>
<name>A0A839U946_9HYPH</name>
<evidence type="ECO:0000313" key="2">
    <source>
        <dbReference type="EMBL" id="MBB3144729.1"/>
    </source>
</evidence>
<reference evidence="2 3" key="1">
    <citation type="submission" date="2020-08" db="EMBL/GenBank/DDBJ databases">
        <title>Genomic Encyclopedia of Type Strains, Phase III (KMG-III): the genomes of soil and plant-associated and newly described type strains.</title>
        <authorList>
            <person name="Whitman W."/>
        </authorList>
    </citation>
    <scope>NUCLEOTIDE SEQUENCE [LARGE SCALE GENOMIC DNA]</scope>
    <source>
        <strain evidence="2 3">CECT 7015</strain>
    </source>
</reference>
<keyword evidence="1" id="KW-0472">Membrane</keyword>
<evidence type="ECO:0000313" key="3">
    <source>
        <dbReference type="Proteomes" id="UP000554520"/>
    </source>
</evidence>
<keyword evidence="1" id="KW-1133">Transmembrane helix</keyword>
<proteinExistence type="predicted"/>
<comment type="caution">
    <text evidence="2">The sequence shown here is derived from an EMBL/GenBank/DDBJ whole genome shotgun (WGS) entry which is preliminary data.</text>
</comment>
<accession>A0A839U946</accession>
<evidence type="ECO:0000256" key="1">
    <source>
        <dbReference type="SAM" id="Phobius"/>
    </source>
</evidence>
<gene>
    <name evidence="2" type="ORF">FHS21_001130</name>
</gene>
<keyword evidence="1" id="KW-0812">Transmembrane</keyword>
<keyword evidence="3" id="KW-1185">Reference proteome</keyword>
<dbReference type="Proteomes" id="UP000554520">
    <property type="component" value="Unassembled WGS sequence"/>
</dbReference>
<protein>
    <submittedName>
        <fullName evidence="2">Uncharacterized protein</fullName>
    </submittedName>
</protein>
<organism evidence="2 3">
    <name type="scientific">Phyllobacterium trifolii</name>
    <dbReference type="NCBI Taxonomy" id="300193"/>
    <lineage>
        <taxon>Bacteria</taxon>
        <taxon>Pseudomonadati</taxon>
        <taxon>Pseudomonadota</taxon>
        <taxon>Alphaproteobacteria</taxon>
        <taxon>Hyphomicrobiales</taxon>
        <taxon>Phyllobacteriaceae</taxon>
        <taxon>Phyllobacterium</taxon>
    </lineage>
</organism>
<dbReference type="AlphaFoldDB" id="A0A839U946"/>